<accession>A0A183H3Y5</accession>
<feature type="region of interest" description="Disordered" evidence="1">
    <location>
        <begin position="1"/>
        <end position="75"/>
    </location>
</feature>
<proteinExistence type="predicted"/>
<reference evidence="2" key="1">
    <citation type="submission" date="2016-06" db="UniProtKB">
        <authorList>
            <consortium name="WormBaseParasite"/>
        </authorList>
    </citation>
    <scope>IDENTIFICATION</scope>
</reference>
<evidence type="ECO:0000313" key="2">
    <source>
        <dbReference type="WBParaSite" id="OFLC_0000219401-mRNA-1"/>
    </source>
</evidence>
<evidence type="ECO:0000256" key="1">
    <source>
        <dbReference type="SAM" id="MobiDB-lite"/>
    </source>
</evidence>
<dbReference type="WBParaSite" id="OFLC_0000219401-mRNA-1">
    <property type="protein sequence ID" value="OFLC_0000219401-mRNA-1"/>
    <property type="gene ID" value="OFLC_0000219401"/>
</dbReference>
<name>A0A183H3Y5_9BILA</name>
<sequence length="75" mass="8002">LVLIIQEDAGESDAEQGISGSTSVIVDQPEESNMLSKSTKGDENLETVEDSNENLHDHPATYPISYVNGEADPGN</sequence>
<dbReference type="AlphaFoldDB" id="A0A183H3Y5"/>
<feature type="compositionally biased region" description="Polar residues" evidence="1">
    <location>
        <begin position="18"/>
        <end position="38"/>
    </location>
</feature>
<protein>
    <submittedName>
        <fullName evidence="2">RENT2 protein</fullName>
    </submittedName>
</protein>
<organism evidence="2">
    <name type="scientific">Onchocerca flexuosa</name>
    <dbReference type="NCBI Taxonomy" id="387005"/>
    <lineage>
        <taxon>Eukaryota</taxon>
        <taxon>Metazoa</taxon>
        <taxon>Ecdysozoa</taxon>
        <taxon>Nematoda</taxon>
        <taxon>Chromadorea</taxon>
        <taxon>Rhabditida</taxon>
        <taxon>Spirurina</taxon>
        <taxon>Spiruromorpha</taxon>
        <taxon>Filarioidea</taxon>
        <taxon>Onchocercidae</taxon>
        <taxon>Onchocerca</taxon>
    </lineage>
</organism>
<dbReference type="STRING" id="387005.A0A183H3Y5"/>